<dbReference type="InterPro" id="IPR058031">
    <property type="entry name" value="AAA_lid_NorR"/>
</dbReference>
<evidence type="ECO:0000256" key="1">
    <source>
        <dbReference type="ARBA" id="ARBA00022741"/>
    </source>
</evidence>
<dbReference type="FunFam" id="3.40.50.300:FF:001653">
    <property type="entry name" value="Transcriptional regulator RtcR"/>
    <property type="match status" value="1"/>
</dbReference>
<dbReference type="Pfam" id="PF25601">
    <property type="entry name" value="AAA_lid_14"/>
    <property type="match status" value="1"/>
</dbReference>
<gene>
    <name evidence="4" type="ORF">EPZ47_14650</name>
</gene>
<dbReference type="Pfam" id="PF00158">
    <property type="entry name" value="Sigma54_activat"/>
    <property type="match status" value="1"/>
</dbReference>
<dbReference type="InterPro" id="IPR002078">
    <property type="entry name" value="Sigma_54_int"/>
</dbReference>
<dbReference type="PIRSF" id="PIRSF037354">
    <property type="entry name" value="Txn_actvtr_RtcR"/>
    <property type="match status" value="1"/>
</dbReference>
<protein>
    <submittedName>
        <fullName evidence="4">AAA family ATPase</fullName>
    </submittedName>
</protein>
<name>A0A4P7PGU2_9PSED</name>
<dbReference type="AlphaFoldDB" id="A0A4P7PGU2"/>
<organism evidence="4 5">
    <name type="scientific">Pseudomonas viciae</name>
    <dbReference type="NCBI Taxonomy" id="2505979"/>
    <lineage>
        <taxon>Bacteria</taxon>
        <taxon>Pseudomonadati</taxon>
        <taxon>Pseudomonadota</taxon>
        <taxon>Gammaproteobacteria</taxon>
        <taxon>Pseudomonadales</taxon>
        <taxon>Pseudomonadaceae</taxon>
        <taxon>Pseudomonas</taxon>
    </lineage>
</organism>
<dbReference type="SUPFAM" id="SSF52540">
    <property type="entry name" value="P-loop containing nucleoside triphosphate hydrolases"/>
    <property type="match status" value="1"/>
</dbReference>
<dbReference type="PANTHER" id="PTHR32071">
    <property type="entry name" value="TRANSCRIPTIONAL REGULATORY PROTEIN"/>
    <property type="match status" value="1"/>
</dbReference>
<dbReference type="InterPro" id="IPR027417">
    <property type="entry name" value="P-loop_NTPase"/>
</dbReference>
<dbReference type="CDD" id="cd00009">
    <property type="entry name" value="AAA"/>
    <property type="match status" value="1"/>
</dbReference>
<dbReference type="PANTHER" id="PTHR32071:SF14">
    <property type="entry name" value="TRANSCRIPTIONAL REGULATORY PROTEIN RTCR"/>
    <property type="match status" value="1"/>
</dbReference>
<dbReference type="Gene3D" id="1.10.8.60">
    <property type="match status" value="1"/>
</dbReference>
<dbReference type="InterPro" id="IPR017183">
    <property type="entry name" value="Sigma54_dep_tscrpt_act_RtcR"/>
</dbReference>
<dbReference type="OrthoDB" id="9804019at2"/>
<dbReference type="EMBL" id="CP035088">
    <property type="protein sequence ID" value="QBZ89910.1"/>
    <property type="molecule type" value="Genomic_DNA"/>
</dbReference>
<sequence length="542" mass="61430">MQVKKTVAIGILGTKLDRAGKGEQRWNRWRPTISLCQQPDLVIDRLELIHGEARWDTDLALKVAADIVQVSPETEVRLHSMAMRNAWDFEEVYAALHDFAADYPFDTEREDYLVHITTGTHVQQIVWFLLAESRHVPAKLIQTQPSGLRDDVSASVGKHVVTDLDLQRYDQIAKRFQAERLEGTELLKSGIETRNAAFNRTIEQIERVAVRSRAPIFISGPTGAGKSFLARQIYELKRGRHQIDGPFVEVNCATLRGDTAMSTLFGHTKGAFTGAQQAREGLLRSAHKGVLFLDEIGELPLDEQAMLLKAIEEKKFLPMGSDKEVESDFTLIAGTNRDLHQRVIEGLFREDLLARINIWTFVLPGLANRSEDIEPNIDFELLRYARDHGHMVRFNIEARRRYLSFATDRDATWPGNFRQLSASITRMATLADSGRIDMALVEDELERLRLDWRIPTASDPLSEHLAEAGLEIDLYDRLQLESVLRICSTAASQADAGRKLFAHSRSAKASPNDSDRIRKFLARFNITWSQVHELVAHRHALT</sequence>
<dbReference type="Proteomes" id="UP000296468">
    <property type="component" value="Chromosome"/>
</dbReference>
<keyword evidence="1" id="KW-0547">Nucleotide-binding</keyword>
<evidence type="ECO:0000313" key="5">
    <source>
        <dbReference type="Proteomes" id="UP000296468"/>
    </source>
</evidence>
<feature type="domain" description="Sigma-54 factor interaction" evidence="3">
    <location>
        <begin position="191"/>
        <end position="429"/>
    </location>
</feature>
<dbReference type="GO" id="GO:0003700">
    <property type="term" value="F:DNA-binding transcription factor activity"/>
    <property type="evidence" value="ECO:0007669"/>
    <property type="project" value="InterPro"/>
</dbReference>
<dbReference type="GO" id="GO:0005524">
    <property type="term" value="F:ATP binding"/>
    <property type="evidence" value="ECO:0007669"/>
    <property type="project" value="UniProtKB-KW"/>
</dbReference>
<accession>A0A4P7PGU2</accession>
<evidence type="ECO:0000259" key="3">
    <source>
        <dbReference type="PROSITE" id="PS50045"/>
    </source>
</evidence>
<proteinExistence type="predicted"/>
<dbReference type="PROSITE" id="PS50045">
    <property type="entry name" value="SIGMA54_INTERACT_4"/>
    <property type="match status" value="1"/>
</dbReference>
<dbReference type="KEGG" id="pvk:EPZ47_14650"/>
<dbReference type="NCBIfam" id="NF038308">
    <property type="entry name" value="RNA_repair_RtcR"/>
    <property type="match status" value="1"/>
</dbReference>
<dbReference type="RefSeq" id="WP_135845443.1">
    <property type="nucleotide sequence ID" value="NZ_CP035088.1"/>
</dbReference>
<dbReference type="SMART" id="SM00382">
    <property type="entry name" value="AAA"/>
    <property type="match status" value="1"/>
</dbReference>
<evidence type="ECO:0000256" key="2">
    <source>
        <dbReference type="ARBA" id="ARBA00022840"/>
    </source>
</evidence>
<dbReference type="InterPro" id="IPR009715">
    <property type="entry name" value="RtcR"/>
</dbReference>
<dbReference type="Pfam" id="PF06956">
    <property type="entry name" value="RtcR"/>
    <property type="match status" value="1"/>
</dbReference>
<evidence type="ECO:0000313" key="4">
    <source>
        <dbReference type="EMBL" id="QBZ89910.1"/>
    </source>
</evidence>
<dbReference type="Gene3D" id="3.40.50.300">
    <property type="entry name" value="P-loop containing nucleotide triphosphate hydrolases"/>
    <property type="match status" value="1"/>
</dbReference>
<keyword evidence="2" id="KW-0067">ATP-binding</keyword>
<dbReference type="InterPro" id="IPR003593">
    <property type="entry name" value="AAA+_ATPase"/>
</dbReference>
<reference evidence="4 5" key="1">
    <citation type="journal article" date="2019" name="Front. Microbiol.">
        <title>In silico and Genetic Analyses of Cyclic Lipopeptide Synthetic Gene Clusters in Pseudomonas sp. 11K1.</title>
        <authorList>
            <person name="Zhao H."/>
            <person name="Liu Y.P."/>
            <person name="Zhang L.Q."/>
        </authorList>
    </citation>
    <scope>NUCLEOTIDE SEQUENCE [LARGE SCALE GENOMIC DNA]</scope>
    <source>
        <strain evidence="4 5">11K1</strain>
    </source>
</reference>